<proteinExistence type="predicted"/>
<comment type="catalytic activity">
    <reaction evidence="1">
        <text>ATP + protein L-histidine = ADP + protein N-phospho-L-histidine.</text>
        <dbReference type="EC" id="2.7.13.3"/>
    </reaction>
</comment>
<dbReference type="SMART" id="SM00387">
    <property type="entry name" value="HATPase_c"/>
    <property type="match status" value="1"/>
</dbReference>
<sequence>MNIKYNIDYKKSIKQNSFNIAILVLLLFIIFYKIFGINILFHYMIGIFCATFGISLSIVTLLRNTKGYYNYVGIGFLFIGIIEYIKILIGKTIQEGLDITPIFAIEISNNVLLMLVILIAFILNRKRVSNIKCIEIYTIITILVIVINYFFVSISKNNKEFFIIFLYVSKLILIFGDILVVFRLRKNNDKLKYIYIYIYLIFTILYQFCYCIALSNKYNTIFEADVFKYMAYFSIYEGIKNNVLKLAYYEMKNNLEKLRVKQSELNIKLKQRNIILSELQAINKKSEKRYYNLIEAFKDGILIFNMGKLTYINNEALKIIGFNYKEELLGKDIEFVVGVIWDETYIKDSNLIQKIDLISFVKSLCKFRNKRKNIREIEMHLVNDDEKRQILYIRDIEEVNKYNKMRKKYEKYLREEEVKNKFYSNISHELRTPINVINSALALNQIHLNNNSIENISKNNYVIKQNCLRLIRTINNFIDTNKISEGYLKPNKKIYNLVEIIENVTIATNKYVKKINNSLIFDSSHEEIYIPIDKNMIERTMLNLLSNSVKHGENNKKIEVNINLQEDYVFIIVTNNAKLIEKDEKKYIFDEFTKINKDLNRTKEGSGLGLFLSKTLIELHNGSIKFKASRQGENKFIIKIPLEDTLNYDRGENSEIVTLNRKVDIEFSDIYI</sequence>
<feature type="transmembrane region" description="Helical" evidence="6">
    <location>
        <begin position="41"/>
        <end position="62"/>
    </location>
</feature>
<keyword evidence="5" id="KW-0902">Two-component regulatory system</keyword>
<protein>
    <recommendedName>
        <fullName evidence="2">histidine kinase</fullName>
        <ecNumber evidence="2">2.7.13.3</ecNumber>
    </recommendedName>
</protein>
<keyword evidence="9" id="KW-1185">Reference proteome</keyword>
<evidence type="ECO:0000256" key="5">
    <source>
        <dbReference type="ARBA" id="ARBA00023012"/>
    </source>
</evidence>
<feature type="transmembrane region" description="Helical" evidence="6">
    <location>
        <begin position="101"/>
        <end position="124"/>
    </location>
</feature>
<keyword evidence="4 8" id="KW-0808">Transferase</keyword>
<dbReference type="EC" id="2.7.13.3" evidence="2"/>
<dbReference type="Gene3D" id="1.10.287.130">
    <property type="match status" value="1"/>
</dbReference>
<dbReference type="Pfam" id="PF13188">
    <property type="entry name" value="PAS_8"/>
    <property type="match status" value="1"/>
</dbReference>
<dbReference type="RefSeq" id="WP_209795616.1">
    <property type="nucleotide sequence ID" value="NZ_JAGGJZ010000001.1"/>
</dbReference>
<dbReference type="InterPro" id="IPR036097">
    <property type="entry name" value="HisK_dim/P_sf"/>
</dbReference>
<name>A0ABS4EY22_9CLOT</name>
<feature type="domain" description="Histidine kinase" evidence="7">
    <location>
        <begin position="425"/>
        <end position="644"/>
    </location>
</feature>
<dbReference type="Pfam" id="PF02518">
    <property type="entry name" value="HATPase_c"/>
    <property type="match status" value="1"/>
</dbReference>
<dbReference type="PROSITE" id="PS50109">
    <property type="entry name" value="HIS_KIN"/>
    <property type="match status" value="1"/>
</dbReference>
<feature type="transmembrane region" description="Helical" evidence="6">
    <location>
        <begin position="194"/>
        <end position="215"/>
    </location>
</feature>
<dbReference type="SUPFAM" id="SSF55874">
    <property type="entry name" value="ATPase domain of HSP90 chaperone/DNA topoisomerase II/histidine kinase"/>
    <property type="match status" value="1"/>
</dbReference>
<keyword evidence="4 8" id="KW-0418">Kinase</keyword>
<dbReference type="Pfam" id="PF00512">
    <property type="entry name" value="HisKA"/>
    <property type="match status" value="1"/>
</dbReference>
<evidence type="ECO:0000256" key="1">
    <source>
        <dbReference type="ARBA" id="ARBA00000085"/>
    </source>
</evidence>
<dbReference type="InterPro" id="IPR003594">
    <property type="entry name" value="HATPase_dom"/>
</dbReference>
<organism evidence="8 9">
    <name type="scientific">Clostridium moniliforme</name>
    <dbReference type="NCBI Taxonomy" id="39489"/>
    <lineage>
        <taxon>Bacteria</taxon>
        <taxon>Bacillati</taxon>
        <taxon>Bacillota</taxon>
        <taxon>Clostridia</taxon>
        <taxon>Eubacteriales</taxon>
        <taxon>Clostridiaceae</taxon>
        <taxon>Clostridium</taxon>
    </lineage>
</organism>
<dbReference type="Proteomes" id="UP000783390">
    <property type="component" value="Unassembled WGS sequence"/>
</dbReference>
<dbReference type="Pfam" id="PF17159">
    <property type="entry name" value="MASE3"/>
    <property type="match status" value="1"/>
</dbReference>
<evidence type="ECO:0000313" key="8">
    <source>
        <dbReference type="EMBL" id="MBP1888898.1"/>
    </source>
</evidence>
<dbReference type="SUPFAM" id="SSF47384">
    <property type="entry name" value="Homodimeric domain of signal transducing histidine kinase"/>
    <property type="match status" value="1"/>
</dbReference>
<dbReference type="InterPro" id="IPR005467">
    <property type="entry name" value="His_kinase_dom"/>
</dbReference>
<dbReference type="GO" id="GO:0016301">
    <property type="term" value="F:kinase activity"/>
    <property type="evidence" value="ECO:0007669"/>
    <property type="project" value="UniProtKB-KW"/>
</dbReference>
<dbReference type="CDD" id="cd00082">
    <property type="entry name" value="HisKA"/>
    <property type="match status" value="1"/>
</dbReference>
<evidence type="ECO:0000256" key="2">
    <source>
        <dbReference type="ARBA" id="ARBA00012438"/>
    </source>
</evidence>
<dbReference type="InterPro" id="IPR000014">
    <property type="entry name" value="PAS"/>
</dbReference>
<feature type="transmembrane region" description="Helical" evidence="6">
    <location>
        <begin position="161"/>
        <end position="182"/>
    </location>
</feature>
<accession>A0ABS4EY22</accession>
<keyword evidence="6" id="KW-0472">Membrane</keyword>
<keyword evidence="6" id="KW-0812">Transmembrane</keyword>
<evidence type="ECO:0000313" key="9">
    <source>
        <dbReference type="Proteomes" id="UP000783390"/>
    </source>
</evidence>
<evidence type="ECO:0000259" key="7">
    <source>
        <dbReference type="PROSITE" id="PS50109"/>
    </source>
</evidence>
<evidence type="ECO:0000256" key="4">
    <source>
        <dbReference type="ARBA" id="ARBA00022777"/>
    </source>
</evidence>
<comment type="caution">
    <text evidence="8">The sequence shown here is derived from an EMBL/GenBank/DDBJ whole genome shotgun (WGS) entry which is preliminary data.</text>
</comment>
<dbReference type="PANTHER" id="PTHR43547:SF2">
    <property type="entry name" value="HYBRID SIGNAL TRANSDUCTION HISTIDINE KINASE C"/>
    <property type="match status" value="1"/>
</dbReference>
<dbReference type="InterPro" id="IPR036890">
    <property type="entry name" value="HATPase_C_sf"/>
</dbReference>
<feature type="transmembrane region" description="Helical" evidence="6">
    <location>
        <begin position="69"/>
        <end position="89"/>
    </location>
</feature>
<dbReference type="InterPro" id="IPR003661">
    <property type="entry name" value="HisK_dim/P_dom"/>
</dbReference>
<evidence type="ECO:0000256" key="6">
    <source>
        <dbReference type="SAM" id="Phobius"/>
    </source>
</evidence>
<feature type="transmembrane region" description="Helical" evidence="6">
    <location>
        <begin position="16"/>
        <end position="35"/>
    </location>
</feature>
<evidence type="ECO:0000256" key="3">
    <source>
        <dbReference type="ARBA" id="ARBA00022553"/>
    </source>
</evidence>
<dbReference type="Gene3D" id="3.30.450.20">
    <property type="entry name" value="PAS domain"/>
    <property type="match status" value="1"/>
</dbReference>
<dbReference type="Gene3D" id="3.30.565.10">
    <property type="entry name" value="Histidine kinase-like ATPase, C-terminal domain"/>
    <property type="match status" value="1"/>
</dbReference>
<dbReference type="PANTHER" id="PTHR43547">
    <property type="entry name" value="TWO-COMPONENT HISTIDINE KINASE"/>
    <property type="match status" value="1"/>
</dbReference>
<dbReference type="InterPro" id="IPR033425">
    <property type="entry name" value="MASE3"/>
</dbReference>
<dbReference type="EMBL" id="JAGGJZ010000001">
    <property type="protein sequence ID" value="MBP1888898.1"/>
    <property type="molecule type" value="Genomic_DNA"/>
</dbReference>
<keyword evidence="3" id="KW-0597">Phosphoprotein</keyword>
<reference evidence="8 9" key="1">
    <citation type="submission" date="2021-03" db="EMBL/GenBank/DDBJ databases">
        <title>Genomic Encyclopedia of Type Strains, Phase IV (KMG-IV): sequencing the most valuable type-strain genomes for metagenomic binning, comparative biology and taxonomic classification.</title>
        <authorList>
            <person name="Goeker M."/>
        </authorList>
    </citation>
    <scope>NUCLEOTIDE SEQUENCE [LARGE SCALE GENOMIC DNA]</scope>
    <source>
        <strain evidence="8 9">DSM 3984</strain>
    </source>
</reference>
<feature type="transmembrane region" description="Helical" evidence="6">
    <location>
        <begin position="136"/>
        <end position="155"/>
    </location>
</feature>
<gene>
    <name evidence="8" type="ORF">J2Z53_000477</name>
</gene>
<keyword evidence="6" id="KW-1133">Transmembrane helix</keyword>